<sequence>AAATAKAATKFHPGSQAHITCNSGASQYILGFQTESAQAARVLAHHLGTGKNLKWMTSSGFPLINTSIKTGASVFAFPCVYSDASMLAVSVATSNDLIASTTKQVVDQLKATASSIDDVAASRAVANTKMAAYQAFESAGSLRSSLVEMVTSQNATSLADVASAYDSLNASSVSALASKTFNAKPVGVSLGNAQSVPYLDTLGF</sequence>
<evidence type="ECO:0000313" key="1">
    <source>
        <dbReference type="EMBL" id="OMH80698.1"/>
    </source>
</evidence>
<dbReference type="EMBL" id="LSSK01001107">
    <property type="protein sequence ID" value="OMH80698.1"/>
    <property type="molecule type" value="Genomic_DNA"/>
</dbReference>
<reference evidence="1" key="1">
    <citation type="submission" date="2017-01" db="EMBL/GenBank/DDBJ databases">
        <authorList>
            <person name="Mah S.A."/>
            <person name="Swanson W.J."/>
            <person name="Moy G.W."/>
            <person name="Vacquier V.D."/>
        </authorList>
    </citation>
    <scope>NUCLEOTIDE SEQUENCE [LARGE SCALE GENOMIC DNA]</scope>
    <source>
        <strain evidence="1">COL-18-3</strain>
    </source>
</reference>
<name>A0A1R1PIC9_ZANCU</name>
<dbReference type="Proteomes" id="UP000188320">
    <property type="component" value="Unassembled WGS sequence"/>
</dbReference>
<keyword evidence="3" id="KW-1185">Reference proteome</keyword>
<protein>
    <submittedName>
        <fullName evidence="1">Cytochrome b-c1 complex subunit 2, mitochondrial</fullName>
    </submittedName>
</protein>
<dbReference type="SUPFAM" id="SSF63411">
    <property type="entry name" value="LuxS/MPP-like metallohydrolase"/>
    <property type="match status" value="1"/>
</dbReference>
<organism evidence="1 3">
    <name type="scientific">Zancudomyces culisetae</name>
    <name type="common">Gut fungus</name>
    <name type="synonym">Smittium culisetae</name>
    <dbReference type="NCBI Taxonomy" id="1213189"/>
    <lineage>
        <taxon>Eukaryota</taxon>
        <taxon>Fungi</taxon>
        <taxon>Fungi incertae sedis</taxon>
        <taxon>Zoopagomycota</taxon>
        <taxon>Kickxellomycotina</taxon>
        <taxon>Harpellomycetes</taxon>
        <taxon>Harpellales</taxon>
        <taxon>Legeriomycetaceae</taxon>
        <taxon>Zancudomyces</taxon>
    </lineage>
</organism>
<comment type="caution">
    <text evidence="1">The sequence shown here is derived from an EMBL/GenBank/DDBJ whole genome shotgun (WGS) entry which is preliminary data.</text>
</comment>
<gene>
    <name evidence="2" type="ORF">AX774_g5054</name>
    <name evidence="1" type="ORF">AX774_g5855</name>
</gene>
<evidence type="ECO:0000313" key="2">
    <source>
        <dbReference type="EMBL" id="OMH81487.1"/>
    </source>
</evidence>
<feature type="non-terminal residue" evidence="1">
    <location>
        <position position="1"/>
    </location>
</feature>
<reference evidence="3" key="2">
    <citation type="submission" date="2017-01" db="EMBL/GenBank/DDBJ databases">
        <authorList>
            <person name="Wang Y."/>
            <person name="White M."/>
            <person name="Kvist S."/>
            <person name="Moncalvo J.-M."/>
        </authorList>
    </citation>
    <scope>NUCLEOTIDE SEQUENCE [LARGE SCALE GENOMIC DNA]</scope>
    <source>
        <strain evidence="3">COL-18-3</strain>
    </source>
</reference>
<evidence type="ECO:0000313" key="3">
    <source>
        <dbReference type="Proteomes" id="UP000188320"/>
    </source>
</evidence>
<dbReference type="AlphaFoldDB" id="A0A1R1PIC9"/>
<accession>A0A1R1PIC9</accession>
<proteinExistence type="predicted"/>
<dbReference type="InterPro" id="IPR011249">
    <property type="entry name" value="Metalloenz_LuxS/M16"/>
</dbReference>
<dbReference type="Gene3D" id="3.30.830.10">
    <property type="entry name" value="Metalloenzyme, LuxS/M16 peptidase-like"/>
    <property type="match status" value="1"/>
</dbReference>
<dbReference type="GO" id="GO:0046872">
    <property type="term" value="F:metal ion binding"/>
    <property type="evidence" value="ECO:0007669"/>
    <property type="project" value="InterPro"/>
</dbReference>
<dbReference type="EMBL" id="LSSK01000889">
    <property type="protein sequence ID" value="OMH81487.1"/>
    <property type="molecule type" value="Genomic_DNA"/>
</dbReference>